<evidence type="ECO:0000256" key="1">
    <source>
        <dbReference type="SAM" id="MobiDB-lite"/>
    </source>
</evidence>
<keyword evidence="3" id="KW-1185">Reference proteome</keyword>
<reference evidence="2 3" key="1">
    <citation type="journal article" date="2013" name="PLoS Genet.">
        <title>The genome and development-dependent transcriptomes of Pyronema confluens: a window into fungal evolution.</title>
        <authorList>
            <person name="Traeger S."/>
            <person name="Altegoer F."/>
            <person name="Freitag M."/>
            <person name="Gabaldon T."/>
            <person name="Kempken F."/>
            <person name="Kumar A."/>
            <person name="Marcet-Houben M."/>
            <person name="Poggeler S."/>
            <person name="Stajich J.E."/>
            <person name="Nowrousian M."/>
        </authorList>
    </citation>
    <scope>NUCLEOTIDE SEQUENCE [LARGE SCALE GENOMIC DNA]</scope>
    <source>
        <strain evidence="3">CBS 100304</strain>
        <tissue evidence="2">Vegetative mycelium</tissue>
    </source>
</reference>
<name>U4LCP4_PYROM</name>
<feature type="compositionally biased region" description="Basic and acidic residues" evidence="1">
    <location>
        <begin position="32"/>
        <end position="47"/>
    </location>
</feature>
<evidence type="ECO:0000313" key="3">
    <source>
        <dbReference type="Proteomes" id="UP000018144"/>
    </source>
</evidence>
<protein>
    <submittedName>
        <fullName evidence="2">Uncharacterized protein</fullName>
    </submittedName>
</protein>
<dbReference type="Proteomes" id="UP000018144">
    <property type="component" value="Unassembled WGS sequence"/>
</dbReference>
<feature type="region of interest" description="Disordered" evidence="1">
    <location>
        <begin position="32"/>
        <end position="53"/>
    </location>
</feature>
<sequence length="99" mass="11011">MVGCGSGMCVRVSARLSPAALEIPWSQASREGYAEARNEANRGESGGKKWRTVFKGDLPPTAPSRMVQLHTQRRTLVFRRCQGSQPHLIFVWISTLPSR</sequence>
<dbReference type="EMBL" id="HF936492">
    <property type="protein sequence ID" value="CCX16661.1"/>
    <property type="molecule type" value="Genomic_DNA"/>
</dbReference>
<accession>U4LCP4</accession>
<gene>
    <name evidence="2" type="ORF">PCON_03360</name>
</gene>
<organism evidence="2 3">
    <name type="scientific">Pyronema omphalodes (strain CBS 100304)</name>
    <name type="common">Pyronema confluens</name>
    <dbReference type="NCBI Taxonomy" id="1076935"/>
    <lineage>
        <taxon>Eukaryota</taxon>
        <taxon>Fungi</taxon>
        <taxon>Dikarya</taxon>
        <taxon>Ascomycota</taxon>
        <taxon>Pezizomycotina</taxon>
        <taxon>Pezizomycetes</taxon>
        <taxon>Pezizales</taxon>
        <taxon>Pyronemataceae</taxon>
        <taxon>Pyronema</taxon>
    </lineage>
</organism>
<dbReference type="AlphaFoldDB" id="U4LCP4"/>
<proteinExistence type="predicted"/>
<evidence type="ECO:0000313" key="2">
    <source>
        <dbReference type="EMBL" id="CCX16661.1"/>
    </source>
</evidence>